<keyword evidence="3" id="KW-1185">Reference proteome</keyword>
<evidence type="ECO:0000313" key="2">
    <source>
        <dbReference type="EMBL" id="KAJ3139431.1"/>
    </source>
</evidence>
<evidence type="ECO:0000313" key="3">
    <source>
        <dbReference type="Proteomes" id="UP001211907"/>
    </source>
</evidence>
<evidence type="ECO:0000256" key="1">
    <source>
        <dbReference type="SAM" id="MobiDB-lite"/>
    </source>
</evidence>
<dbReference type="EMBL" id="JADGJH010000072">
    <property type="protein sequence ID" value="KAJ3139431.1"/>
    <property type="molecule type" value="Genomic_DNA"/>
</dbReference>
<reference evidence="2" key="1">
    <citation type="submission" date="2020-05" db="EMBL/GenBank/DDBJ databases">
        <title>Phylogenomic resolution of chytrid fungi.</title>
        <authorList>
            <person name="Stajich J.E."/>
            <person name="Amses K."/>
            <person name="Simmons R."/>
            <person name="Seto K."/>
            <person name="Myers J."/>
            <person name="Bonds A."/>
            <person name="Quandt C.A."/>
            <person name="Barry K."/>
            <person name="Liu P."/>
            <person name="Grigoriev I."/>
            <person name="Longcore J.E."/>
            <person name="James T.Y."/>
        </authorList>
    </citation>
    <scope>NUCLEOTIDE SEQUENCE</scope>
    <source>
        <strain evidence="2">JEL0513</strain>
    </source>
</reference>
<feature type="compositionally biased region" description="Acidic residues" evidence="1">
    <location>
        <begin position="104"/>
        <end position="116"/>
    </location>
</feature>
<accession>A0AAD5T9G5</accession>
<dbReference type="AlphaFoldDB" id="A0AAD5T9G5"/>
<organism evidence="2 3">
    <name type="scientific">Physocladia obscura</name>
    <dbReference type="NCBI Taxonomy" id="109957"/>
    <lineage>
        <taxon>Eukaryota</taxon>
        <taxon>Fungi</taxon>
        <taxon>Fungi incertae sedis</taxon>
        <taxon>Chytridiomycota</taxon>
        <taxon>Chytridiomycota incertae sedis</taxon>
        <taxon>Chytridiomycetes</taxon>
        <taxon>Chytridiales</taxon>
        <taxon>Chytriomycetaceae</taxon>
        <taxon>Physocladia</taxon>
    </lineage>
</organism>
<name>A0AAD5T9G5_9FUNG</name>
<protein>
    <submittedName>
        <fullName evidence="2">Uncharacterized protein</fullName>
    </submittedName>
</protein>
<dbReference type="Proteomes" id="UP001211907">
    <property type="component" value="Unassembled WGS sequence"/>
</dbReference>
<sequence>MILSRPPLGVVRENNSSTSIVNSKNPPSTSTTRVLSVSGTLTPSKVSQSFTVLRDSSNSRHASLSKTNIPIIVNDSDDDDFENDTITNSRIQPTMLMKRRREQEDSDEEGDEELNAPDEHLGVQLTALGKKNWLKLLNPKSGRIVEPPVKNCLNCGELVDWRTKGCIYKVNGKYYNQSYCAGACIRTQNQPESIDDCVDKMAGWARAKDLENGFEVTCTPEESREIFRAAWANHSGNCSCCKVELLAIGNGANTISKQRNKPGLSYHDPLQDLDFLCIPCNRLRDVFSAREVQDVFTKIHAAARKTPVPRQPTATEISHIKKMRGDNYSSEDNKIKNTVARNNWSLSPTANSTATSSDLITIAKKAGGIEGKFTVGKDIFKLGYDCKITTTFDADGKKVKWLHSSGNLQLELSCINTARNSLSVEEFGLWIDRIKQGLFL</sequence>
<gene>
    <name evidence="2" type="ORF">HK100_011503</name>
</gene>
<feature type="region of interest" description="Disordered" evidence="1">
    <location>
        <begin position="97"/>
        <end position="119"/>
    </location>
</feature>
<feature type="region of interest" description="Disordered" evidence="1">
    <location>
        <begin position="13"/>
        <end position="34"/>
    </location>
</feature>
<comment type="caution">
    <text evidence="2">The sequence shown here is derived from an EMBL/GenBank/DDBJ whole genome shotgun (WGS) entry which is preliminary data.</text>
</comment>
<proteinExistence type="predicted"/>